<evidence type="ECO:0000313" key="3">
    <source>
        <dbReference type="Proteomes" id="UP000189941"/>
    </source>
</evidence>
<dbReference type="GO" id="GO:0006203">
    <property type="term" value="P:dGTP catabolic process"/>
    <property type="evidence" value="ECO:0007669"/>
    <property type="project" value="TreeGrafter"/>
</dbReference>
<dbReference type="SUPFAM" id="SSF109604">
    <property type="entry name" value="HD-domain/PDEase-like"/>
    <property type="match status" value="1"/>
</dbReference>
<dbReference type="CDD" id="cd00077">
    <property type="entry name" value="HDc"/>
    <property type="match status" value="1"/>
</dbReference>
<dbReference type="InterPro" id="IPR003607">
    <property type="entry name" value="HD/PDEase_dom"/>
</dbReference>
<reference evidence="3" key="1">
    <citation type="submission" date="2017-02" db="EMBL/GenBank/DDBJ databases">
        <authorList>
            <person name="Varghese N."/>
            <person name="Submissions S."/>
        </authorList>
    </citation>
    <scope>NUCLEOTIDE SEQUENCE [LARGE SCALE GENOMIC DNA]</scope>
    <source>
        <strain evidence="3">DSM 15739</strain>
    </source>
</reference>
<proteinExistence type="predicted"/>
<dbReference type="Gene3D" id="1.10.3210.10">
    <property type="entry name" value="Hypothetical protein af1432"/>
    <property type="match status" value="1"/>
</dbReference>
<dbReference type="InterPro" id="IPR006674">
    <property type="entry name" value="HD_domain"/>
</dbReference>
<dbReference type="Proteomes" id="UP000189941">
    <property type="component" value="Unassembled WGS sequence"/>
</dbReference>
<dbReference type="RefSeq" id="WP_078755261.1">
    <property type="nucleotide sequence ID" value="NZ_FUWO01000002.1"/>
</dbReference>
<dbReference type="SMART" id="SM00471">
    <property type="entry name" value="HDc"/>
    <property type="match status" value="1"/>
</dbReference>
<dbReference type="InterPro" id="IPR050135">
    <property type="entry name" value="dGTPase-like"/>
</dbReference>
<dbReference type="FunFam" id="1.10.3210.10:FF:000014">
    <property type="entry name" value="HD domain-containing protein"/>
    <property type="match status" value="1"/>
</dbReference>
<dbReference type="STRING" id="1121925.SAMN02746011_00415"/>
<dbReference type="InterPro" id="IPR045509">
    <property type="entry name" value="HD_assoc_2"/>
</dbReference>
<dbReference type="Pfam" id="PF19276">
    <property type="entry name" value="HD_assoc_2"/>
    <property type="match status" value="1"/>
</dbReference>
<feature type="domain" description="HD/PDEase" evidence="1">
    <location>
        <begin position="62"/>
        <end position="200"/>
    </location>
</feature>
<keyword evidence="3" id="KW-1185">Reference proteome</keyword>
<dbReference type="Pfam" id="PF01966">
    <property type="entry name" value="HD"/>
    <property type="match status" value="1"/>
</dbReference>
<name>A0A1T4JVB0_9LACT</name>
<evidence type="ECO:0000259" key="1">
    <source>
        <dbReference type="SMART" id="SM00471"/>
    </source>
</evidence>
<evidence type="ECO:0000313" key="2">
    <source>
        <dbReference type="EMBL" id="SJZ34007.1"/>
    </source>
</evidence>
<dbReference type="EMBL" id="FUWO01000002">
    <property type="protein sequence ID" value="SJZ34007.1"/>
    <property type="molecule type" value="Genomic_DNA"/>
</dbReference>
<dbReference type="AlphaFoldDB" id="A0A1T4JVB0"/>
<dbReference type="PANTHER" id="PTHR11373">
    <property type="entry name" value="DEOXYNUCLEOSIDE TRIPHOSPHATE TRIPHOSPHOHYDROLASE"/>
    <property type="match status" value="1"/>
</dbReference>
<accession>A0A1T4JVB0</accession>
<gene>
    <name evidence="2" type="ORF">SAMN02746011_00415</name>
</gene>
<dbReference type="PANTHER" id="PTHR11373:SF4">
    <property type="entry name" value="DEOXYNUCLEOSIDE TRIPHOSPHATE TRIPHOSPHOHYDROLASE SAMHD1"/>
    <property type="match status" value="1"/>
</dbReference>
<dbReference type="GO" id="GO:0008832">
    <property type="term" value="F:dGTPase activity"/>
    <property type="evidence" value="ECO:0007669"/>
    <property type="project" value="TreeGrafter"/>
</dbReference>
<organism evidence="2 3">
    <name type="scientific">Globicatella sulfidifaciens DSM 15739</name>
    <dbReference type="NCBI Taxonomy" id="1121925"/>
    <lineage>
        <taxon>Bacteria</taxon>
        <taxon>Bacillati</taxon>
        <taxon>Bacillota</taxon>
        <taxon>Bacilli</taxon>
        <taxon>Lactobacillales</taxon>
        <taxon>Aerococcaceae</taxon>
        <taxon>Globicatella</taxon>
    </lineage>
</organism>
<dbReference type="OrthoDB" id="9803619at2"/>
<protein>
    <recommendedName>
        <fullName evidence="1">HD/PDEase domain-containing protein</fullName>
    </recommendedName>
</protein>
<sequence length="466" mass="54694">MSTFQEKVMAQKLHREKVFRDPVHDYVHIHDKIILKLIDTREFQRLRRIKQLGTSSFTFHGAEHSRFNHSLGVYEITRRIIDLFERQYATKKANDGLWNPDEHMVTLCAALLHDIGHGAFSHTFEGIFNTDHEALTQQIITSSETEINQVLRYFGDDFPEKVASVINKTYPNQQVVQIISSQIDADRMDYLLRDAYYAGVSYGTFDLTRVLRVIRPYNNQIAFDYSGMHAVEDYVVSRYQMYMQVYFHGVSRGMEQVLKSLLDRAKKLYLEDETQMKQPAGLLKPFLTGTWTLQDYLLLDDHVMSTYFSMWIYEDDPILSDLAYRFVNRKPFKSLIVTEENREALAIALQDEMIQAGFDPDYYFGINSSYDLPYDYYRPNQKKQRTQIELLTKTYDKVELSQVSALVNTLAGEVKGDLRLYFPGQLMTYFERIPADKLTPNQQMILVAHEKEYNDTNYQIQERLFN</sequence>